<dbReference type="OrthoDB" id="2553410at2759"/>
<dbReference type="Proteomes" id="UP000011976">
    <property type="component" value="Unassembled WGS sequence"/>
</dbReference>
<evidence type="ECO:0000313" key="3">
    <source>
        <dbReference type="Proteomes" id="UP000011976"/>
    </source>
</evidence>
<feature type="compositionally biased region" description="Polar residues" evidence="1">
    <location>
        <begin position="190"/>
        <end position="204"/>
    </location>
</feature>
<name>M9MGV5_PSEA3</name>
<sequence length="229" mass="25210">MTGIPITAGGAGTDYERTFKKHFGDRPTAFALSEHARASTSAQPLGEDVVCGSTNSNAVRAGRLDEETHSKLQNLGYRIRARVNQGYNRTTTSLDPFGSSERQILSNVTNTRRAWSRVQSAPASKDFDTLKSLHSHTDTHNVTQGAKRSRDDSDEEPERTESNFDRRIAAMPALSFASTASSNSSLGDPPQTSWTRSHSSTQPFAIQDTDMPDSKLEYDFSTHFNSTDF</sequence>
<feature type="compositionally biased region" description="Basic and acidic residues" evidence="1">
    <location>
        <begin position="125"/>
        <end position="139"/>
    </location>
</feature>
<gene>
    <name evidence="2" type="ORF">PANT_16c00031</name>
</gene>
<feature type="region of interest" description="Disordered" evidence="1">
    <location>
        <begin position="112"/>
        <end position="212"/>
    </location>
</feature>
<feature type="compositionally biased region" description="Polar residues" evidence="1">
    <location>
        <begin position="112"/>
        <end position="122"/>
    </location>
</feature>
<organism evidence="2 3">
    <name type="scientific">Pseudozyma antarctica (strain T-34)</name>
    <name type="common">Yeast</name>
    <name type="synonym">Candida antarctica</name>
    <dbReference type="NCBI Taxonomy" id="1151754"/>
    <lineage>
        <taxon>Eukaryota</taxon>
        <taxon>Fungi</taxon>
        <taxon>Dikarya</taxon>
        <taxon>Basidiomycota</taxon>
        <taxon>Ustilaginomycotina</taxon>
        <taxon>Ustilaginomycetes</taxon>
        <taxon>Ustilaginales</taxon>
        <taxon>Ustilaginaceae</taxon>
        <taxon>Moesziomyces</taxon>
    </lineage>
</organism>
<evidence type="ECO:0000256" key="1">
    <source>
        <dbReference type="SAM" id="MobiDB-lite"/>
    </source>
</evidence>
<accession>M9MGV5</accession>
<dbReference type="EMBL" id="DF196782">
    <property type="protein sequence ID" value="GAC75537.1"/>
    <property type="molecule type" value="Genomic_DNA"/>
</dbReference>
<reference evidence="3" key="1">
    <citation type="journal article" date="2013" name="Genome Announc.">
        <title>Genome sequence of the basidiomycetous yeast Pseudozyma antarctica T-34, a producer of the glycolipid biosurfactants mannosylerythritol lipids.</title>
        <authorList>
            <person name="Morita T."/>
            <person name="Koike H."/>
            <person name="Koyama Y."/>
            <person name="Hagiwara H."/>
            <person name="Ito E."/>
            <person name="Fukuoka T."/>
            <person name="Imura T."/>
            <person name="Machida M."/>
            <person name="Kitamoto D."/>
        </authorList>
    </citation>
    <scope>NUCLEOTIDE SEQUENCE [LARGE SCALE GENOMIC DNA]</scope>
    <source>
        <strain evidence="3">T-34</strain>
    </source>
</reference>
<proteinExistence type="predicted"/>
<feature type="compositionally biased region" description="Low complexity" evidence="1">
    <location>
        <begin position="173"/>
        <end position="185"/>
    </location>
</feature>
<protein>
    <submittedName>
        <fullName evidence="2">Uncharacterized protein</fullName>
    </submittedName>
</protein>
<feature type="compositionally biased region" description="Basic and acidic residues" evidence="1">
    <location>
        <begin position="159"/>
        <end position="168"/>
    </location>
</feature>
<evidence type="ECO:0000313" key="2">
    <source>
        <dbReference type="EMBL" id="GAC75537.1"/>
    </source>
</evidence>
<dbReference type="AlphaFoldDB" id="M9MGV5"/>